<dbReference type="SUPFAM" id="SSF48371">
    <property type="entry name" value="ARM repeat"/>
    <property type="match status" value="1"/>
</dbReference>
<dbReference type="Proteomes" id="UP000199370">
    <property type="component" value="Unassembled WGS sequence"/>
</dbReference>
<dbReference type="InterPro" id="IPR016024">
    <property type="entry name" value="ARM-type_fold"/>
</dbReference>
<dbReference type="InterPro" id="IPR011989">
    <property type="entry name" value="ARM-like"/>
</dbReference>
<evidence type="ECO:0008006" key="3">
    <source>
        <dbReference type="Google" id="ProtNLM"/>
    </source>
</evidence>
<keyword evidence="2" id="KW-1185">Reference proteome</keyword>
<dbReference type="STRING" id="996166.SAMN05192554_11715"/>
<protein>
    <recommendedName>
        <fullName evidence="3">HEAT repeat-containing protein</fullName>
    </recommendedName>
</protein>
<dbReference type="Gene3D" id="1.25.10.10">
    <property type="entry name" value="Leucine-rich Repeat Variant"/>
    <property type="match status" value="1"/>
</dbReference>
<dbReference type="EMBL" id="FNIA01000017">
    <property type="protein sequence ID" value="SDN14547.1"/>
    <property type="molecule type" value="Genomic_DNA"/>
</dbReference>
<dbReference type="AlphaFoldDB" id="A0A1G9Z036"/>
<sequence length="477" mass="51619">MAFDTGWDLPATVAVSFDPPVEADGVASTDAFRAAYGPFLRGVLGTNVDRELDEQTLTGLANRLGGVTWQPSFARFERPADADELADLTRVVQAYARAGGAMRPTRRPGYWRHEESRERAVELVDECEACEARELTVTTGSATCYRLCEAHHREVYREYVDATRQEPDPPGHEEAFDLADRLREEALPTDAASRLAELGAQDPHRLRPVSDALVDAFEAQRGAHIVSVDFLRAVTTALTHLGTIDSTVRQQLVAGLGDDDESIRGASAAAIAALAWERPEALLDVDEESLGGSAAERRPPVVRRLGSMLGADSVRCRTQALSALREFARSDPAQVEPYADSIRAATEDENPRIRFLAGVTLANLARADPDRGADWRPDFARLADEESHVAAAGVIGLGVLAAAGQAVGAELDDLTALVRTFADPTRRPHRVVREATFALGHLGGPGDAEHVDWVADCARTDALRDACERATDELFVT</sequence>
<gene>
    <name evidence="1" type="ORF">SAMN05192554_11715</name>
</gene>
<accession>A0A1G9Z036</accession>
<dbReference type="RefSeq" id="WP_089734892.1">
    <property type="nucleotide sequence ID" value="NZ_FNIA01000017.1"/>
</dbReference>
<dbReference type="OrthoDB" id="386343at2157"/>
<evidence type="ECO:0000313" key="1">
    <source>
        <dbReference type="EMBL" id="SDN14547.1"/>
    </source>
</evidence>
<name>A0A1G9Z036_9EURY</name>
<reference evidence="1 2" key="1">
    <citation type="submission" date="2016-10" db="EMBL/GenBank/DDBJ databases">
        <authorList>
            <person name="de Groot N.N."/>
        </authorList>
    </citation>
    <scope>NUCLEOTIDE SEQUENCE [LARGE SCALE GENOMIC DNA]</scope>
    <source>
        <strain evidence="2">EB21,IBRC-M 10013,KCTC 4048</strain>
    </source>
</reference>
<proteinExistence type="predicted"/>
<organism evidence="1 2">
    <name type="scientific">Haloarchaeobius iranensis</name>
    <dbReference type="NCBI Taxonomy" id="996166"/>
    <lineage>
        <taxon>Archaea</taxon>
        <taxon>Methanobacteriati</taxon>
        <taxon>Methanobacteriota</taxon>
        <taxon>Stenosarchaea group</taxon>
        <taxon>Halobacteria</taxon>
        <taxon>Halobacteriales</taxon>
        <taxon>Halorubellaceae</taxon>
        <taxon>Haloarchaeobius</taxon>
    </lineage>
</organism>
<evidence type="ECO:0000313" key="2">
    <source>
        <dbReference type="Proteomes" id="UP000199370"/>
    </source>
</evidence>